<evidence type="ECO:0000313" key="1">
    <source>
        <dbReference type="EMBL" id="KJD46318.1"/>
    </source>
</evidence>
<dbReference type="RefSeq" id="WP_044645463.1">
    <property type="nucleotide sequence ID" value="NZ_JTHP01000009.1"/>
</dbReference>
<reference evidence="1 3" key="1">
    <citation type="submission" date="2014-11" db="EMBL/GenBank/DDBJ databases">
        <title>Draft Genome Sequences of Paenibacillus polymyxa NRRL B-30509 and Paenibacillus terrae NRRL B-30644, Strains from a Poultry Environment that Produce Tridecaptin A and Paenicidins.</title>
        <authorList>
            <person name="van Belkum M.J."/>
            <person name="Lohans C.T."/>
            <person name="Vederas J.C."/>
        </authorList>
    </citation>
    <scope>NUCLEOTIDE SEQUENCE [LARGE SCALE GENOMIC DNA]</scope>
    <source>
        <strain evidence="1 3">NRRL B-30644</strain>
    </source>
</reference>
<gene>
    <name evidence="2" type="ORF">C1I60_01155</name>
    <name evidence="1" type="ORF">QD47_07070</name>
</gene>
<keyword evidence="3" id="KW-1185">Reference proteome</keyword>
<name>A0A0D7X5P7_9BACL</name>
<proteinExistence type="predicted"/>
<dbReference type="AlphaFoldDB" id="A0A0D7X5P7"/>
<dbReference type="Proteomes" id="UP000308114">
    <property type="component" value="Unassembled WGS sequence"/>
</dbReference>
<dbReference type="EMBL" id="JTHP01000009">
    <property type="protein sequence ID" value="KJD46318.1"/>
    <property type="molecule type" value="Genomic_DNA"/>
</dbReference>
<dbReference type="PATRIC" id="fig|159743.3.peg.1548"/>
<dbReference type="EMBL" id="PNXQ01000001">
    <property type="protein sequence ID" value="TKH46784.1"/>
    <property type="molecule type" value="Genomic_DNA"/>
</dbReference>
<evidence type="ECO:0000313" key="4">
    <source>
        <dbReference type="Proteomes" id="UP000308114"/>
    </source>
</evidence>
<dbReference type="OrthoDB" id="2627004at2"/>
<reference evidence="2 4" key="2">
    <citation type="submission" date="2018-01" db="EMBL/GenBank/DDBJ databases">
        <title>Bacillales members from the olive rhizosphere are effective biological control agents against Verticillium dahliae.</title>
        <authorList>
            <person name="Gomez-Lama C."/>
            <person name="Legarda G."/>
            <person name="Ruano-Rosa D."/>
            <person name="Pizarro-Tobias P."/>
            <person name="Valverde-Corredor A."/>
            <person name="Niqui J.L."/>
            <person name="Trivino J.C."/>
            <person name="Roca A."/>
            <person name="Mercado-Blanco J."/>
        </authorList>
    </citation>
    <scope>NUCLEOTIDE SEQUENCE [LARGE SCALE GENOMIC DNA]</scope>
    <source>
        <strain evidence="2 4">PIC167</strain>
    </source>
</reference>
<organism evidence="1 3">
    <name type="scientific">Paenibacillus terrae</name>
    <dbReference type="NCBI Taxonomy" id="159743"/>
    <lineage>
        <taxon>Bacteria</taxon>
        <taxon>Bacillati</taxon>
        <taxon>Bacillota</taxon>
        <taxon>Bacilli</taxon>
        <taxon>Bacillales</taxon>
        <taxon>Paenibacillaceae</taxon>
        <taxon>Paenibacillus</taxon>
    </lineage>
</organism>
<accession>A0A0D7X5P7</accession>
<dbReference type="Proteomes" id="UP000032534">
    <property type="component" value="Unassembled WGS sequence"/>
</dbReference>
<evidence type="ECO:0000313" key="2">
    <source>
        <dbReference type="EMBL" id="TKH46784.1"/>
    </source>
</evidence>
<sequence>MEPKKTPRVLQKNIEFFTAALSQHLVSVWQEDPTGVYCEIGSGYIELFSSEMIRVRNQDGTQSHYDRNITMFQLITKDQPI</sequence>
<protein>
    <recommendedName>
        <fullName evidence="5">YolD-like protein</fullName>
    </recommendedName>
</protein>
<evidence type="ECO:0008006" key="5">
    <source>
        <dbReference type="Google" id="ProtNLM"/>
    </source>
</evidence>
<evidence type="ECO:0000313" key="3">
    <source>
        <dbReference type="Proteomes" id="UP000032534"/>
    </source>
</evidence>
<comment type="caution">
    <text evidence="1">The sequence shown here is derived from an EMBL/GenBank/DDBJ whole genome shotgun (WGS) entry which is preliminary data.</text>
</comment>